<proteinExistence type="predicted"/>
<organism evidence="2 3">
    <name type="scientific">Actinokineospora auranticolor</name>
    <dbReference type="NCBI Taxonomy" id="155976"/>
    <lineage>
        <taxon>Bacteria</taxon>
        <taxon>Bacillati</taxon>
        <taxon>Actinomycetota</taxon>
        <taxon>Actinomycetes</taxon>
        <taxon>Pseudonocardiales</taxon>
        <taxon>Pseudonocardiaceae</taxon>
        <taxon>Actinokineospora</taxon>
    </lineage>
</organism>
<dbReference type="Pfam" id="PF08450">
    <property type="entry name" value="SGL"/>
    <property type="match status" value="1"/>
</dbReference>
<dbReference type="Proteomes" id="UP000239203">
    <property type="component" value="Unassembled WGS sequence"/>
</dbReference>
<reference evidence="2 3" key="1">
    <citation type="submission" date="2018-02" db="EMBL/GenBank/DDBJ databases">
        <title>Genomic Encyclopedia of Archaeal and Bacterial Type Strains, Phase II (KMG-II): from individual species to whole genera.</title>
        <authorList>
            <person name="Goeker M."/>
        </authorList>
    </citation>
    <scope>NUCLEOTIDE SEQUENCE [LARGE SCALE GENOMIC DNA]</scope>
    <source>
        <strain evidence="2 3">YU 961-1</strain>
    </source>
</reference>
<evidence type="ECO:0000259" key="1">
    <source>
        <dbReference type="Pfam" id="PF08450"/>
    </source>
</evidence>
<keyword evidence="3" id="KW-1185">Reference proteome</keyword>
<dbReference type="OrthoDB" id="2633250at2"/>
<dbReference type="AlphaFoldDB" id="A0A2S6GFK9"/>
<feature type="domain" description="SMP-30/Gluconolactonase/LRE-like region" evidence="1">
    <location>
        <begin position="26"/>
        <end position="228"/>
    </location>
</feature>
<evidence type="ECO:0000313" key="2">
    <source>
        <dbReference type="EMBL" id="PPK64017.1"/>
    </source>
</evidence>
<sequence length="263" mass="27868">MATIKPGELEARVCVGLLGRRVDGLRWNGHELSWVDRRGGRVQLGRMTDLGPRHTASLGVDGRVVGAVPTADGWVVGGEPVLLRRDGRTAALRLPPADGIWCDPAGRLWLGTSDTLYRVDLGGSVHPVLTGPTHDLAWSPDTTTLYRVGDNGLLAHGFDLANGTTTSTRMLAPAARGVAVDAEGFVWVAVGDTVRRIDRTGASHVTVRLADAGAVGCCFADTTMLITTDGGAVHACDPGVRGLPAVRWMGLRTRGRTAVRRFP</sequence>
<evidence type="ECO:0000313" key="3">
    <source>
        <dbReference type="Proteomes" id="UP000239203"/>
    </source>
</evidence>
<gene>
    <name evidence="2" type="ORF">CLV40_1228</name>
</gene>
<dbReference type="InterPro" id="IPR011042">
    <property type="entry name" value="6-blade_b-propeller_TolB-like"/>
</dbReference>
<dbReference type="SUPFAM" id="SSF63829">
    <property type="entry name" value="Calcium-dependent phosphotriesterase"/>
    <property type="match status" value="1"/>
</dbReference>
<name>A0A2S6GFK9_9PSEU</name>
<comment type="caution">
    <text evidence="2">The sequence shown here is derived from an EMBL/GenBank/DDBJ whole genome shotgun (WGS) entry which is preliminary data.</text>
</comment>
<dbReference type="EMBL" id="PTIX01000022">
    <property type="protein sequence ID" value="PPK64017.1"/>
    <property type="molecule type" value="Genomic_DNA"/>
</dbReference>
<accession>A0A2S6GFK9</accession>
<dbReference type="InterPro" id="IPR013658">
    <property type="entry name" value="SGL"/>
</dbReference>
<dbReference type="RefSeq" id="WP_104482196.1">
    <property type="nucleotide sequence ID" value="NZ_CP154825.1"/>
</dbReference>
<protein>
    <submittedName>
        <fullName evidence="2">Sugar lactone lactonase YvrE</fullName>
    </submittedName>
</protein>
<dbReference type="Gene3D" id="2.120.10.30">
    <property type="entry name" value="TolB, C-terminal domain"/>
    <property type="match status" value="1"/>
</dbReference>